<dbReference type="InterPro" id="IPR023393">
    <property type="entry name" value="START-like_dom_sf"/>
</dbReference>
<comment type="similarity">
    <text evidence="1">Belongs to the AHA1 family.</text>
</comment>
<keyword evidence="4" id="KW-1185">Reference proteome</keyword>
<evidence type="ECO:0000259" key="2">
    <source>
        <dbReference type="Pfam" id="PF08327"/>
    </source>
</evidence>
<organism evidence="3 4">
    <name type="scientific">Paraburkholderia aspalathi</name>
    <dbReference type="NCBI Taxonomy" id="1324617"/>
    <lineage>
        <taxon>Bacteria</taxon>
        <taxon>Pseudomonadati</taxon>
        <taxon>Pseudomonadota</taxon>
        <taxon>Betaproteobacteria</taxon>
        <taxon>Burkholderiales</taxon>
        <taxon>Burkholderiaceae</taxon>
        <taxon>Paraburkholderia</taxon>
    </lineage>
</organism>
<evidence type="ECO:0000313" key="3">
    <source>
        <dbReference type="EMBL" id="CAE6763041.1"/>
    </source>
</evidence>
<name>A0ABN7LPW8_9BURK</name>
<evidence type="ECO:0000313" key="4">
    <source>
        <dbReference type="Proteomes" id="UP000674425"/>
    </source>
</evidence>
<comment type="caution">
    <text evidence="3">The sequence shown here is derived from an EMBL/GenBank/DDBJ whole genome shotgun (WGS) entry which is preliminary data.</text>
</comment>
<proteinExistence type="inferred from homology"/>
<feature type="domain" description="Activator of Hsp90 ATPase homologue 1/2-like C-terminal" evidence="2">
    <location>
        <begin position="5"/>
        <end position="62"/>
    </location>
</feature>
<dbReference type="InterPro" id="IPR013538">
    <property type="entry name" value="ASHA1/2-like_C"/>
</dbReference>
<sequence length="97" mass="11259">MFEIGRVTAWEPGERLAFGWRQASFTDAQHTQVEVRFEAVGDETRVTVEHRGWDTVPQEHVARHHFPERVFLLRHGEWWQVLLASLRTEVQSAAPPG</sequence>
<dbReference type="Proteomes" id="UP000674425">
    <property type="component" value="Unassembled WGS sequence"/>
</dbReference>
<dbReference type="EMBL" id="CAJNAU010000028">
    <property type="protein sequence ID" value="CAE6763041.1"/>
    <property type="molecule type" value="Genomic_DNA"/>
</dbReference>
<gene>
    <name evidence="3" type="ORF">R69658_03254</name>
</gene>
<protein>
    <recommendedName>
        <fullName evidence="2">Activator of Hsp90 ATPase homologue 1/2-like C-terminal domain-containing protein</fullName>
    </recommendedName>
</protein>
<dbReference type="SUPFAM" id="SSF55961">
    <property type="entry name" value="Bet v1-like"/>
    <property type="match status" value="1"/>
</dbReference>
<reference evidence="3 4" key="1">
    <citation type="submission" date="2021-02" db="EMBL/GenBank/DDBJ databases">
        <authorList>
            <person name="Vanwijnsberghe S."/>
        </authorList>
    </citation>
    <scope>NUCLEOTIDE SEQUENCE [LARGE SCALE GENOMIC DNA]</scope>
    <source>
        <strain evidence="3 4">R-69658</strain>
    </source>
</reference>
<dbReference type="Gene3D" id="3.30.530.20">
    <property type="match status" value="1"/>
</dbReference>
<dbReference type="RefSeq" id="WP_200619649.1">
    <property type="nucleotide sequence ID" value="NZ_CAJNAU010000028.1"/>
</dbReference>
<dbReference type="Pfam" id="PF08327">
    <property type="entry name" value="AHSA1"/>
    <property type="match status" value="1"/>
</dbReference>
<accession>A0ABN7LPW8</accession>
<evidence type="ECO:0000256" key="1">
    <source>
        <dbReference type="ARBA" id="ARBA00006817"/>
    </source>
</evidence>